<sequence length="123" mass="14309">MSSVSSFISSFTNTLFGYLRSIASALISSSPFRWTWAQQVHVKLKAEHTIIWVCQIMNFLWVVFQSWRGSKKKVTKMLNAKTGADEDKERTKKIKRRKKYLGKGKGRERVSNNDRGKYTLIFL</sequence>
<name>A0A6A5ZYP9_9PLEO</name>
<keyword evidence="1" id="KW-1133">Transmembrane helix</keyword>
<accession>A0A6A5ZYP9</accession>
<organism evidence="2 3">
    <name type="scientific">Dothidotthia symphoricarpi CBS 119687</name>
    <dbReference type="NCBI Taxonomy" id="1392245"/>
    <lineage>
        <taxon>Eukaryota</taxon>
        <taxon>Fungi</taxon>
        <taxon>Dikarya</taxon>
        <taxon>Ascomycota</taxon>
        <taxon>Pezizomycotina</taxon>
        <taxon>Dothideomycetes</taxon>
        <taxon>Pleosporomycetidae</taxon>
        <taxon>Pleosporales</taxon>
        <taxon>Dothidotthiaceae</taxon>
        <taxon>Dothidotthia</taxon>
    </lineage>
</organism>
<dbReference type="GeneID" id="54413592"/>
<keyword evidence="3" id="KW-1185">Reference proteome</keyword>
<evidence type="ECO:0000313" key="3">
    <source>
        <dbReference type="Proteomes" id="UP000799771"/>
    </source>
</evidence>
<feature type="transmembrane region" description="Helical" evidence="1">
    <location>
        <begin position="7"/>
        <end position="29"/>
    </location>
</feature>
<proteinExistence type="predicted"/>
<dbReference type="Proteomes" id="UP000799771">
    <property type="component" value="Unassembled WGS sequence"/>
</dbReference>
<feature type="transmembrane region" description="Helical" evidence="1">
    <location>
        <begin position="49"/>
        <end position="67"/>
    </location>
</feature>
<evidence type="ECO:0000313" key="2">
    <source>
        <dbReference type="EMBL" id="KAF2124003.1"/>
    </source>
</evidence>
<keyword evidence="1" id="KW-0812">Transmembrane</keyword>
<dbReference type="RefSeq" id="XP_033518396.1">
    <property type="nucleotide sequence ID" value="XM_033673160.1"/>
</dbReference>
<keyword evidence="1" id="KW-0472">Membrane</keyword>
<gene>
    <name evidence="2" type="ORF">P153DRAFT_435615</name>
</gene>
<dbReference type="AlphaFoldDB" id="A0A6A5ZYP9"/>
<protein>
    <submittedName>
        <fullName evidence="2">Uncharacterized protein</fullName>
    </submittedName>
</protein>
<evidence type="ECO:0000256" key="1">
    <source>
        <dbReference type="SAM" id="Phobius"/>
    </source>
</evidence>
<reference evidence="2" key="1">
    <citation type="journal article" date="2020" name="Stud. Mycol.">
        <title>101 Dothideomycetes genomes: a test case for predicting lifestyles and emergence of pathogens.</title>
        <authorList>
            <person name="Haridas S."/>
            <person name="Albert R."/>
            <person name="Binder M."/>
            <person name="Bloem J."/>
            <person name="Labutti K."/>
            <person name="Salamov A."/>
            <person name="Andreopoulos B."/>
            <person name="Baker S."/>
            <person name="Barry K."/>
            <person name="Bills G."/>
            <person name="Bluhm B."/>
            <person name="Cannon C."/>
            <person name="Castanera R."/>
            <person name="Culley D."/>
            <person name="Daum C."/>
            <person name="Ezra D."/>
            <person name="Gonzalez J."/>
            <person name="Henrissat B."/>
            <person name="Kuo A."/>
            <person name="Liang C."/>
            <person name="Lipzen A."/>
            <person name="Lutzoni F."/>
            <person name="Magnuson J."/>
            <person name="Mondo S."/>
            <person name="Nolan M."/>
            <person name="Ohm R."/>
            <person name="Pangilinan J."/>
            <person name="Park H.-J."/>
            <person name="Ramirez L."/>
            <person name="Alfaro M."/>
            <person name="Sun H."/>
            <person name="Tritt A."/>
            <person name="Yoshinaga Y."/>
            <person name="Zwiers L.-H."/>
            <person name="Turgeon B."/>
            <person name="Goodwin S."/>
            <person name="Spatafora J."/>
            <person name="Crous P."/>
            <person name="Grigoriev I."/>
        </authorList>
    </citation>
    <scope>NUCLEOTIDE SEQUENCE</scope>
    <source>
        <strain evidence="2">CBS 119687</strain>
    </source>
</reference>
<dbReference type="EMBL" id="ML977521">
    <property type="protein sequence ID" value="KAF2124003.1"/>
    <property type="molecule type" value="Genomic_DNA"/>
</dbReference>